<keyword evidence="2 4" id="KW-0732">Signal</keyword>
<feature type="chain" id="PRO_5034554472" evidence="4">
    <location>
        <begin position="27"/>
        <end position="832"/>
    </location>
</feature>
<sequence length="832" mass="89855">MLGVLTGVTPVAVLLGTLSRVTLARADDLQTLYDRRVTSIISGASTSKSKVDNLWVHSLLLSGESESLTGPRSLNTLQPNGTWASVNYASGCDSQRASWPAGVHWSNIVSMAAAYKGKVAQYKDDPHLLSSIQLAMGFWFANEMSTVGDGTCMDREYLEPNNCPCGTPGLWGANWFSNVIQVPDRVGQTCNMLRSELTESELGNCTLITSRAFSTFYRETPPSYLTGANVIDISAIGICAGLLENNKAGNSSKIMDAYQNIHNQVVVEPAPRVDGIKPDGSFQQHKGIIFDGNYGKDFTNSVVDFELIALGTQFQANKTVQDTFGFHLDGSRWMTFTNTLSKVVHWDFCHWPVHILSYPVADTTRASSSLQTNLGDVAELGNAWGQQDLIEFGTVLSQAANESSVNSAKLTGSRVFWSSDYVVHRTDQTVTTVKMLSSRTSTSRCTNSEGPYTFHLSDGAVYTYTTGAEYEDMFAALDYDIIPGTTTDYKGTVLDCNSAEAKGVDAYAGGVEAKDVGMAAMRYVNPTSKAFRFYKAWFFFPDNVQHVLVSNVEQTNPNSTSPVYSVLDQRLRSGDVYVNGSPISGSAEKVDAKSIWHAGTGYVFPTSGARTPKVSVRLETRTGDWTKLGASKVVATPKDMFAAWIPHQTLTLNPSPNATNSGPGKYTPAEYSVFPATASYEDFKDKATRLGPRTIVNTGTVSAAIDSSARILGAAFWKAGGGYFTVNDMGIKIEVDRSVVLMLKFTDDGRTKGTVSVADPTQGSGKVNIKITSVGSSKKRGHYQRLLGHHGQHIPRVKRTTETSSVGCSLTLDLPAGALAGSTVTGEFSYSG</sequence>
<dbReference type="Gene3D" id="2.70.98.10">
    <property type="match status" value="1"/>
</dbReference>
<gene>
    <name evidence="8" type="ORF">RHS03_06281</name>
</gene>
<dbReference type="InterPro" id="IPR011013">
    <property type="entry name" value="Gal_mutarotase_sf_dom"/>
</dbReference>
<dbReference type="GO" id="GO:0005576">
    <property type="term" value="C:extracellular region"/>
    <property type="evidence" value="ECO:0007669"/>
    <property type="project" value="InterPro"/>
</dbReference>
<dbReference type="InterPro" id="IPR014718">
    <property type="entry name" value="GH-type_carb-bd"/>
</dbReference>
<protein>
    <submittedName>
        <fullName evidence="8">Polysaccharide lyase family 8, N terminal alpha-helical domain</fullName>
    </submittedName>
</protein>
<dbReference type="InterPro" id="IPR012970">
    <property type="entry name" value="Lyase_8_alpha_N"/>
</dbReference>
<evidence type="ECO:0000259" key="6">
    <source>
        <dbReference type="Pfam" id="PF02884"/>
    </source>
</evidence>
<feature type="non-terminal residue" evidence="8">
    <location>
        <position position="1"/>
    </location>
</feature>
<dbReference type="GO" id="GO:0005975">
    <property type="term" value="P:carbohydrate metabolic process"/>
    <property type="evidence" value="ECO:0007669"/>
    <property type="project" value="InterPro"/>
</dbReference>
<dbReference type="InterPro" id="IPR004103">
    <property type="entry name" value="Lyase_8_C"/>
</dbReference>
<dbReference type="InterPro" id="IPR008929">
    <property type="entry name" value="Chondroitin_lyas"/>
</dbReference>
<dbReference type="Gene3D" id="2.60.220.10">
    <property type="entry name" value="Polysaccharide lyase family 8-like, C-terminal"/>
    <property type="match status" value="1"/>
</dbReference>
<accession>A0A8H7HN41</accession>
<dbReference type="Pfam" id="PF02884">
    <property type="entry name" value="Lyase_8_C"/>
    <property type="match status" value="1"/>
</dbReference>
<feature type="domain" description="Polysaccharide lyase family 8 C-terminal" evidence="6">
    <location>
        <begin position="695"/>
        <end position="766"/>
    </location>
</feature>
<name>A0A8H7HN41_9AGAM</name>
<dbReference type="PANTHER" id="PTHR38481">
    <property type="entry name" value="HYALURONATE LYASE"/>
    <property type="match status" value="1"/>
</dbReference>
<proteinExistence type="inferred from homology"/>
<reference evidence="8" key="1">
    <citation type="submission" date="2020-09" db="EMBL/GenBank/DDBJ databases">
        <title>Comparative genome analyses of four rice-infecting Rhizoctonia solani isolates reveal extensive enrichment of homogalacturonan modification genes.</title>
        <authorList>
            <person name="Lee D.-Y."/>
            <person name="Jeon J."/>
            <person name="Kim K.-T."/>
            <person name="Cheong K."/>
            <person name="Song H."/>
            <person name="Choi G."/>
            <person name="Ko J."/>
            <person name="Opiyo S.O."/>
            <person name="Zuo S."/>
            <person name="Madhav S."/>
            <person name="Lee Y.-H."/>
            <person name="Wang G.-L."/>
        </authorList>
    </citation>
    <scope>NUCLEOTIDE SEQUENCE</scope>
    <source>
        <strain evidence="8">AG1-IA WGL</strain>
    </source>
</reference>
<dbReference type="Pfam" id="PF08124">
    <property type="entry name" value="Lyase_8_N"/>
    <property type="match status" value="1"/>
</dbReference>
<evidence type="ECO:0000256" key="4">
    <source>
        <dbReference type="SAM" id="SignalP"/>
    </source>
</evidence>
<feature type="domain" description="Polysaccharide lyase family 8 central" evidence="5">
    <location>
        <begin position="414"/>
        <end position="649"/>
    </location>
</feature>
<evidence type="ECO:0000256" key="2">
    <source>
        <dbReference type="ARBA" id="ARBA00022729"/>
    </source>
</evidence>
<dbReference type="InterPro" id="IPR011071">
    <property type="entry name" value="Lyase_8-like_C"/>
</dbReference>
<dbReference type="Proteomes" id="UP000602905">
    <property type="component" value="Unassembled WGS sequence"/>
</dbReference>
<dbReference type="GO" id="GO:0016837">
    <property type="term" value="F:carbon-oxygen lyase activity, acting on polysaccharides"/>
    <property type="evidence" value="ECO:0007669"/>
    <property type="project" value="UniProtKB-ARBA"/>
</dbReference>
<dbReference type="PANTHER" id="PTHR38481:SF1">
    <property type="entry name" value="HYALURONATE LYASE"/>
    <property type="match status" value="1"/>
</dbReference>
<dbReference type="Pfam" id="PF02278">
    <property type="entry name" value="Lyase_8"/>
    <property type="match status" value="1"/>
</dbReference>
<comment type="similarity">
    <text evidence="1">Belongs to the polysaccharide lyase 8 family.</text>
</comment>
<dbReference type="AlphaFoldDB" id="A0A8H7HN41"/>
<dbReference type="InterPro" id="IPR038970">
    <property type="entry name" value="Lyase_8"/>
</dbReference>
<dbReference type="GO" id="GO:0030246">
    <property type="term" value="F:carbohydrate binding"/>
    <property type="evidence" value="ECO:0007669"/>
    <property type="project" value="InterPro"/>
</dbReference>
<comment type="caution">
    <text evidence="8">The sequence shown here is derived from an EMBL/GenBank/DDBJ whole genome shotgun (WGS) entry which is preliminary data.</text>
</comment>
<evidence type="ECO:0000259" key="5">
    <source>
        <dbReference type="Pfam" id="PF02278"/>
    </source>
</evidence>
<dbReference type="Gene3D" id="1.50.10.100">
    <property type="entry name" value="Chondroitin AC/alginate lyase"/>
    <property type="match status" value="1"/>
</dbReference>
<evidence type="ECO:0000259" key="7">
    <source>
        <dbReference type="Pfam" id="PF08124"/>
    </source>
</evidence>
<dbReference type="EMBL" id="JACYCD010000078">
    <property type="protein sequence ID" value="KAF8703149.1"/>
    <property type="molecule type" value="Genomic_DNA"/>
</dbReference>
<organism evidence="8 9">
    <name type="scientific">Rhizoctonia solani</name>
    <dbReference type="NCBI Taxonomy" id="456999"/>
    <lineage>
        <taxon>Eukaryota</taxon>
        <taxon>Fungi</taxon>
        <taxon>Dikarya</taxon>
        <taxon>Basidiomycota</taxon>
        <taxon>Agaricomycotina</taxon>
        <taxon>Agaricomycetes</taxon>
        <taxon>Cantharellales</taxon>
        <taxon>Ceratobasidiaceae</taxon>
        <taxon>Rhizoctonia</taxon>
    </lineage>
</organism>
<dbReference type="SUPFAM" id="SSF49863">
    <property type="entry name" value="Hyaluronate lyase-like, C-terminal domain"/>
    <property type="match status" value="1"/>
</dbReference>
<evidence type="ECO:0000256" key="3">
    <source>
        <dbReference type="ARBA" id="ARBA00023239"/>
    </source>
</evidence>
<evidence type="ECO:0000313" key="8">
    <source>
        <dbReference type="EMBL" id="KAF8703149.1"/>
    </source>
</evidence>
<feature type="signal peptide" evidence="4">
    <location>
        <begin position="1"/>
        <end position="26"/>
    </location>
</feature>
<feature type="domain" description="Polysaccharide lyase 8 N-terminal alpha-helical" evidence="7">
    <location>
        <begin position="173"/>
        <end position="323"/>
    </location>
</feature>
<dbReference type="SUPFAM" id="SSF74650">
    <property type="entry name" value="Galactose mutarotase-like"/>
    <property type="match status" value="1"/>
</dbReference>
<dbReference type="OrthoDB" id="5980780at2759"/>
<evidence type="ECO:0000256" key="1">
    <source>
        <dbReference type="ARBA" id="ARBA00006699"/>
    </source>
</evidence>
<dbReference type="InterPro" id="IPR003159">
    <property type="entry name" value="Lyase_8_central_dom"/>
</dbReference>
<evidence type="ECO:0000313" key="9">
    <source>
        <dbReference type="Proteomes" id="UP000602905"/>
    </source>
</evidence>
<dbReference type="SUPFAM" id="SSF48230">
    <property type="entry name" value="Chondroitin AC/alginate lyase"/>
    <property type="match status" value="1"/>
</dbReference>
<keyword evidence="3 8" id="KW-0456">Lyase</keyword>